<dbReference type="SUPFAM" id="SSF51182">
    <property type="entry name" value="RmlC-like cupins"/>
    <property type="match status" value="1"/>
</dbReference>
<dbReference type="PANTHER" id="PTHR11019:SF159">
    <property type="entry name" value="TRANSCRIPTIONAL REGULATOR-RELATED"/>
    <property type="match status" value="1"/>
</dbReference>
<protein>
    <submittedName>
        <fullName evidence="5">Helix-turn-helix domain-containing protein</fullName>
    </submittedName>
</protein>
<dbReference type="AlphaFoldDB" id="A0A7X3S969"/>
<comment type="caution">
    <text evidence="5">The sequence shown here is derived from an EMBL/GenBank/DDBJ whole genome shotgun (WGS) entry which is preliminary data.</text>
</comment>
<gene>
    <name evidence="5" type="ORF">GR183_16755</name>
</gene>
<dbReference type="EMBL" id="WUMV01000008">
    <property type="protein sequence ID" value="MXN66568.1"/>
    <property type="molecule type" value="Genomic_DNA"/>
</dbReference>
<dbReference type="GO" id="GO:0003700">
    <property type="term" value="F:DNA-binding transcription factor activity"/>
    <property type="evidence" value="ECO:0007669"/>
    <property type="project" value="InterPro"/>
</dbReference>
<keyword evidence="1" id="KW-0805">Transcription regulation</keyword>
<sequence>MDVLNDILDTLNLKGALYFRTDFSDPWSVTVPDLYQAARFHLVVQGHCHVQFPDDRAVDLGPGDLVLIPRGRQHVLADAACETAPALETVLKDAGYRGDGVLVVGEGDPNATTQMVCGHYTFRNGADHPILRALPDYLVTSASVRAREPWLDEMLRLVVQRVFSEEMGSTAAVTRLSEIVFIELLRVGIGQSEELQMVLSAFRDRHIGRALQLIHSRPAEPWTVESLAMEVGMSRSRFAERFSELMGTGPMTYLSDWRLQKALSLLDDCRCSVQQVAMQTGYQSPAAFSRAFSGKFGLPPTEYRRNIA</sequence>
<dbReference type="Gene3D" id="1.10.10.60">
    <property type="entry name" value="Homeodomain-like"/>
    <property type="match status" value="1"/>
</dbReference>
<dbReference type="PANTHER" id="PTHR11019">
    <property type="entry name" value="HTH-TYPE TRANSCRIPTIONAL REGULATOR NIMR"/>
    <property type="match status" value="1"/>
</dbReference>
<dbReference type="PROSITE" id="PS01124">
    <property type="entry name" value="HTH_ARAC_FAMILY_2"/>
    <property type="match status" value="1"/>
</dbReference>
<evidence type="ECO:0000256" key="3">
    <source>
        <dbReference type="ARBA" id="ARBA00023163"/>
    </source>
</evidence>
<keyword evidence="3" id="KW-0804">Transcription</keyword>
<dbReference type="RefSeq" id="WP_160776823.1">
    <property type="nucleotide sequence ID" value="NZ_WUMV01000008.1"/>
</dbReference>
<dbReference type="GO" id="GO:0043565">
    <property type="term" value="F:sequence-specific DNA binding"/>
    <property type="evidence" value="ECO:0007669"/>
    <property type="project" value="InterPro"/>
</dbReference>
<dbReference type="InterPro" id="IPR018060">
    <property type="entry name" value="HTH_AraC"/>
</dbReference>
<proteinExistence type="predicted"/>
<dbReference type="InterPro" id="IPR014710">
    <property type="entry name" value="RmlC-like_jellyroll"/>
</dbReference>
<dbReference type="InterPro" id="IPR032783">
    <property type="entry name" value="AraC_lig"/>
</dbReference>
<organism evidence="5 6">
    <name type="scientific">Stappia sediminis</name>
    <dbReference type="NCBI Taxonomy" id="2692190"/>
    <lineage>
        <taxon>Bacteria</taxon>
        <taxon>Pseudomonadati</taxon>
        <taxon>Pseudomonadota</taxon>
        <taxon>Alphaproteobacteria</taxon>
        <taxon>Hyphomicrobiales</taxon>
        <taxon>Stappiaceae</taxon>
        <taxon>Stappia</taxon>
    </lineage>
</organism>
<dbReference type="Pfam" id="PF12852">
    <property type="entry name" value="Cupin_6"/>
    <property type="match status" value="1"/>
</dbReference>
<dbReference type="SUPFAM" id="SSF46689">
    <property type="entry name" value="Homeodomain-like"/>
    <property type="match status" value="2"/>
</dbReference>
<name>A0A7X3S969_9HYPH</name>
<dbReference type="Gene3D" id="2.60.120.10">
    <property type="entry name" value="Jelly Rolls"/>
    <property type="match status" value="1"/>
</dbReference>
<evidence type="ECO:0000313" key="5">
    <source>
        <dbReference type="EMBL" id="MXN66568.1"/>
    </source>
</evidence>
<keyword evidence="2" id="KW-0238">DNA-binding</keyword>
<evidence type="ECO:0000256" key="2">
    <source>
        <dbReference type="ARBA" id="ARBA00023125"/>
    </source>
</evidence>
<keyword evidence="6" id="KW-1185">Reference proteome</keyword>
<feature type="domain" description="HTH araC/xylS-type" evidence="4">
    <location>
        <begin position="208"/>
        <end position="306"/>
    </location>
</feature>
<dbReference type="PRINTS" id="PR00032">
    <property type="entry name" value="HTHARAC"/>
</dbReference>
<dbReference type="Pfam" id="PF12833">
    <property type="entry name" value="HTH_18"/>
    <property type="match status" value="1"/>
</dbReference>
<evidence type="ECO:0000313" key="6">
    <source>
        <dbReference type="Proteomes" id="UP000433101"/>
    </source>
</evidence>
<dbReference type="InterPro" id="IPR020449">
    <property type="entry name" value="Tscrpt_reg_AraC-type_HTH"/>
</dbReference>
<accession>A0A7X3S969</accession>
<reference evidence="5 6" key="1">
    <citation type="submission" date="2019-12" db="EMBL/GenBank/DDBJ databases">
        <authorList>
            <person name="Li M."/>
        </authorList>
    </citation>
    <scope>NUCLEOTIDE SEQUENCE [LARGE SCALE GENOMIC DNA]</scope>
    <source>
        <strain evidence="5 6">GBMRC 2046</strain>
    </source>
</reference>
<evidence type="ECO:0000256" key="1">
    <source>
        <dbReference type="ARBA" id="ARBA00023015"/>
    </source>
</evidence>
<dbReference type="InterPro" id="IPR009057">
    <property type="entry name" value="Homeodomain-like_sf"/>
</dbReference>
<dbReference type="Proteomes" id="UP000433101">
    <property type="component" value="Unassembled WGS sequence"/>
</dbReference>
<dbReference type="InterPro" id="IPR011051">
    <property type="entry name" value="RmlC_Cupin_sf"/>
</dbReference>
<evidence type="ECO:0000259" key="4">
    <source>
        <dbReference type="PROSITE" id="PS01124"/>
    </source>
</evidence>
<dbReference type="SMART" id="SM00342">
    <property type="entry name" value="HTH_ARAC"/>
    <property type="match status" value="1"/>
</dbReference>